<dbReference type="AlphaFoldDB" id="T0FQ14"/>
<evidence type="ECO:0000313" key="2">
    <source>
        <dbReference type="Proteomes" id="UP000015442"/>
    </source>
</evidence>
<name>T0FQ14_9LEPT</name>
<accession>T0FQ14</accession>
<comment type="caution">
    <text evidence="1">The sequence shown here is derived from an EMBL/GenBank/DDBJ whole genome shotgun (WGS) entry which is preliminary data.</text>
</comment>
<proteinExistence type="predicted"/>
<evidence type="ECO:0000313" key="1">
    <source>
        <dbReference type="EMBL" id="EQA72299.1"/>
    </source>
</evidence>
<gene>
    <name evidence="1" type="ORF">LEP1GSC059_3707</name>
</gene>
<dbReference type="Proteomes" id="UP000015442">
    <property type="component" value="Unassembled WGS sequence"/>
</dbReference>
<dbReference type="Pfam" id="PF07600">
    <property type="entry name" value="DUF1564"/>
    <property type="match status" value="1"/>
</dbReference>
<dbReference type="InterPro" id="IPR011458">
    <property type="entry name" value="DUF1564"/>
</dbReference>
<reference evidence="1 2" key="1">
    <citation type="submission" date="2013-05" db="EMBL/GenBank/DDBJ databases">
        <authorList>
            <person name="Harkins D.M."/>
            <person name="Durkin A.S."/>
            <person name="Brinkac L.M."/>
            <person name="Haft D.H."/>
            <person name="Selengut J.D."/>
            <person name="Sanka R."/>
            <person name="DePew J."/>
            <person name="Purushe J."/>
            <person name="Hartskeerl R.A."/>
            <person name="Ahmed A."/>
            <person name="van der Linden H."/>
            <person name="Goris M.G.A."/>
            <person name="Vinetz J.M."/>
            <person name="Sutton G.G."/>
            <person name="Nierman W.C."/>
            <person name="Fouts D.E."/>
        </authorList>
    </citation>
    <scope>NUCLEOTIDE SEQUENCE [LARGE SCALE GENOMIC DNA]</scope>
    <source>
        <strain evidence="1 2">CZ214</strain>
    </source>
</reference>
<dbReference type="EMBL" id="AKWY02000018">
    <property type="protein sequence ID" value="EQA72299.1"/>
    <property type="molecule type" value="Genomic_DNA"/>
</dbReference>
<sequence length="201" mass="23607">MFFPKNFFINRSAWKVLRTVSGMDILLLDDGQKIESALVEGSVGTDSLLVPDVYWNRLNLQERKALRSKLPFLLRKYSKQIASMKRLHNRAGKIKYNRDVGKMKKFSIRVHTGVWATLGVLAAAHGVSRCYLFNYMLWLEDLGGKEDFFVKNLNRGVPSFHWTYEMTWKINRRQNLISRELKFEPNPMTDKYPYYLTFNLA</sequence>
<protein>
    <submittedName>
        <fullName evidence="1">PF07600 family protein</fullName>
    </submittedName>
</protein>
<organism evidence="1 2">
    <name type="scientific">Leptospira noguchii serovar Panama str. CZ214</name>
    <dbReference type="NCBI Taxonomy" id="1001595"/>
    <lineage>
        <taxon>Bacteria</taxon>
        <taxon>Pseudomonadati</taxon>
        <taxon>Spirochaetota</taxon>
        <taxon>Spirochaetia</taxon>
        <taxon>Leptospirales</taxon>
        <taxon>Leptospiraceae</taxon>
        <taxon>Leptospira</taxon>
    </lineage>
</organism>